<comment type="caution">
    <text evidence="1">The sequence shown here is derived from an EMBL/GenBank/DDBJ whole genome shotgun (WGS) entry which is preliminary data.</text>
</comment>
<dbReference type="SUPFAM" id="SSF50630">
    <property type="entry name" value="Acid proteases"/>
    <property type="match status" value="1"/>
</dbReference>
<evidence type="ECO:0000313" key="1">
    <source>
        <dbReference type="EMBL" id="MCI28063.1"/>
    </source>
</evidence>
<dbReference type="PANTHER" id="PTHR33067">
    <property type="entry name" value="RNA-DIRECTED DNA POLYMERASE-RELATED"/>
    <property type="match status" value="1"/>
</dbReference>
<dbReference type="AlphaFoldDB" id="A0A392QUL3"/>
<dbReference type="Pfam" id="PF13650">
    <property type="entry name" value="Asp_protease_2"/>
    <property type="match status" value="1"/>
</dbReference>
<feature type="non-terminal residue" evidence="1">
    <location>
        <position position="132"/>
    </location>
</feature>
<evidence type="ECO:0008006" key="3">
    <source>
        <dbReference type="Google" id="ProtNLM"/>
    </source>
</evidence>
<proteinExistence type="predicted"/>
<dbReference type="InterPro" id="IPR021109">
    <property type="entry name" value="Peptidase_aspartic_dom_sf"/>
</dbReference>
<name>A0A392QUL3_9FABA</name>
<dbReference type="PANTHER" id="PTHR33067:SF9">
    <property type="entry name" value="RNA-DIRECTED DNA POLYMERASE"/>
    <property type="match status" value="1"/>
</dbReference>
<protein>
    <recommendedName>
        <fullName evidence="3">Aspartic peptidase DDI1-type domain-containing protein</fullName>
    </recommendedName>
</protein>
<organism evidence="1 2">
    <name type="scientific">Trifolium medium</name>
    <dbReference type="NCBI Taxonomy" id="97028"/>
    <lineage>
        <taxon>Eukaryota</taxon>
        <taxon>Viridiplantae</taxon>
        <taxon>Streptophyta</taxon>
        <taxon>Embryophyta</taxon>
        <taxon>Tracheophyta</taxon>
        <taxon>Spermatophyta</taxon>
        <taxon>Magnoliopsida</taxon>
        <taxon>eudicotyledons</taxon>
        <taxon>Gunneridae</taxon>
        <taxon>Pentapetalae</taxon>
        <taxon>rosids</taxon>
        <taxon>fabids</taxon>
        <taxon>Fabales</taxon>
        <taxon>Fabaceae</taxon>
        <taxon>Papilionoideae</taxon>
        <taxon>50 kb inversion clade</taxon>
        <taxon>NPAAA clade</taxon>
        <taxon>Hologalegina</taxon>
        <taxon>IRL clade</taxon>
        <taxon>Trifolieae</taxon>
        <taxon>Trifolium</taxon>
    </lineage>
</organism>
<accession>A0A392QUL3</accession>
<dbReference type="EMBL" id="LXQA010163359">
    <property type="protein sequence ID" value="MCI28063.1"/>
    <property type="molecule type" value="Genomic_DNA"/>
</dbReference>
<dbReference type="Gene3D" id="2.40.70.10">
    <property type="entry name" value="Acid Proteases"/>
    <property type="match status" value="1"/>
</dbReference>
<sequence>MEIILEEAHRAFLKEVEELHEKELRKKLPPKLPDPGRFTIPCSIKGVNIKEALLDLGSNINVMPLALSEKYNMGKITISSKMKLLLANKSMINAHGMLEDVLVKVKDLSFQVDFVIMDVDLADERDIILGRP</sequence>
<keyword evidence="2" id="KW-1185">Reference proteome</keyword>
<reference evidence="1 2" key="1">
    <citation type="journal article" date="2018" name="Front. Plant Sci.">
        <title>Red Clover (Trifolium pratense) and Zigzag Clover (T. medium) - A Picture of Genomic Similarities and Differences.</title>
        <authorList>
            <person name="Dluhosova J."/>
            <person name="Istvanek J."/>
            <person name="Nedelnik J."/>
            <person name="Repkova J."/>
        </authorList>
    </citation>
    <scope>NUCLEOTIDE SEQUENCE [LARGE SCALE GENOMIC DNA]</scope>
    <source>
        <strain evidence="2">cv. 10/8</strain>
        <tissue evidence="1">Leaf</tissue>
    </source>
</reference>
<evidence type="ECO:0000313" key="2">
    <source>
        <dbReference type="Proteomes" id="UP000265520"/>
    </source>
</evidence>
<dbReference type="CDD" id="cd00303">
    <property type="entry name" value="retropepsin_like"/>
    <property type="match status" value="1"/>
</dbReference>
<dbReference type="Proteomes" id="UP000265520">
    <property type="component" value="Unassembled WGS sequence"/>
</dbReference>